<keyword evidence="4 8" id="KW-0547">Nucleotide-binding</keyword>
<keyword evidence="12" id="KW-1185">Reference proteome</keyword>
<name>A0A835YPA7_9STRA</name>
<evidence type="ECO:0000256" key="5">
    <source>
        <dbReference type="ARBA" id="ARBA00022777"/>
    </source>
</evidence>
<protein>
    <submittedName>
        <fullName evidence="11">Kinase-like domain-containing protein</fullName>
    </submittedName>
</protein>
<evidence type="ECO:0000256" key="6">
    <source>
        <dbReference type="ARBA" id="ARBA00022840"/>
    </source>
</evidence>
<dbReference type="OrthoDB" id="40902at2759"/>
<dbReference type="SUPFAM" id="SSF47473">
    <property type="entry name" value="EF-hand"/>
    <property type="match status" value="1"/>
</dbReference>
<dbReference type="Gene3D" id="1.10.510.10">
    <property type="entry name" value="Transferase(Phosphotransferase) domain 1"/>
    <property type="match status" value="1"/>
</dbReference>
<dbReference type="InterPro" id="IPR050205">
    <property type="entry name" value="CDPK_Ser/Thr_kinases"/>
</dbReference>
<evidence type="ECO:0000256" key="8">
    <source>
        <dbReference type="PROSITE-ProRule" id="PRU10141"/>
    </source>
</evidence>
<keyword evidence="5 11" id="KW-0418">Kinase</keyword>
<dbReference type="SUPFAM" id="SSF56112">
    <property type="entry name" value="Protein kinase-like (PK-like)"/>
    <property type="match status" value="1"/>
</dbReference>
<dbReference type="PROSITE" id="PS50011">
    <property type="entry name" value="PROTEIN_KINASE_DOM"/>
    <property type="match status" value="1"/>
</dbReference>
<evidence type="ECO:0000313" key="11">
    <source>
        <dbReference type="EMBL" id="KAG5179042.1"/>
    </source>
</evidence>
<dbReference type="SMART" id="SM00220">
    <property type="entry name" value="S_TKc"/>
    <property type="match status" value="1"/>
</dbReference>
<dbReference type="InterPro" id="IPR002048">
    <property type="entry name" value="EF_hand_dom"/>
</dbReference>
<dbReference type="Gene3D" id="3.30.200.20">
    <property type="entry name" value="Phosphorylase Kinase, domain 1"/>
    <property type="match status" value="2"/>
</dbReference>
<organism evidence="11 12">
    <name type="scientific">Tribonema minus</name>
    <dbReference type="NCBI Taxonomy" id="303371"/>
    <lineage>
        <taxon>Eukaryota</taxon>
        <taxon>Sar</taxon>
        <taxon>Stramenopiles</taxon>
        <taxon>Ochrophyta</taxon>
        <taxon>PX clade</taxon>
        <taxon>Xanthophyceae</taxon>
        <taxon>Tribonematales</taxon>
        <taxon>Tribonemataceae</taxon>
        <taxon>Tribonema</taxon>
    </lineage>
</organism>
<dbReference type="PROSITE" id="PS00107">
    <property type="entry name" value="PROTEIN_KINASE_ATP"/>
    <property type="match status" value="1"/>
</dbReference>
<evidence type="ECO:0000256" key="4">
    <source>
        <dbReference type="ARBA" id="ARBA00022741"/>
    </source>
</evidence>
<dbReference type="InterPro" id="IPR000719">
    <property type="entry name" value="Prot_kinase_dom"/>
</dbReference>
<keyword evidence="6 8" id="KW-0067">ATP-binding</keyword>
<dbReference type="InterPro" id="IPR011992">
    <property type="entry name" value="EF-hand-dom_pair"/>
</dbReference>
<dbReference type="Proteomes" id="UP000664859">
    <property type="component" value="Unassembled WGS sequence"/>
</dbReference>
<evidence type="ECO:0000256" key="7">
    <source>
        <dbReference type="ARBA" id="ARBA00024334"/>
    </source>
</evidence>
<dbReference type="Pfam" id="PF00069">
    <property type="entry name" value="Pkinase"/>
    <property type="match status" value="1"/>
</dbReference>
<evidence type="ECO:0000259" key="10">
    <source>
        <dbReference type="PROSITE" id="PS50222"/>
    </source>
</evidence>
<comment type="cofactor">
    <cofactor evidence="1">
        <name>Mg(2+)</name>
        <dbReference type="ChEBI" id="CHEBI:18420"/>
    </cofactor>
</comment>
<dbReference type="EMBL" id="JAFCMP010000501">
    <property type="protein sequence ID" value="KAG5179042.1"/>
    <property type="molecule type" value="Genomic_DNA"/>
</dbReference>
<dbReference type="GO" id="GO:0005509">
    <property type="term" value="F:calcium ion binding"/>
    <property type="evidence" value="ECO:0007669"/>
    <property type="project" value="InterPro"/>
</dbReference>
<feature type="domain" description="EF-hand" evidence="10">
    <location>
        <begin position="607"/>
        <end position="642"/>
    </location>
</feature>
<dbReference type="AlphaFoldDB" id="A0A835YPA7"/>
<evidence type="ECO:0000256" key="1">
    <source>
        <dbReference type="ARBA" id="ARBA00001946"/>
    </source>
</evidence>
<sequence>MNEITPYMEELTALAPAPTPEGGPVGSLPHETAAELSSVFSVKRAADLSPASESARKLLLQHVLSALSAAEAGHAGADAARYFHSAAVHLDILKTLHVLPPDLERVRVHCRRRSAYSSTVLENLVHEHLSSELTIEDHYVLHGEQELGKGTYGRVVVATHRGTAARFACKVVNLTRMEPRQRQLPQPDIVTVQRQVSKLYAGVSAMRVGGGHPHQHARVSKLYAEVSAMRVGGGHPHVVRLREVFYANRYVYLVMDMCGGGELFNLVTATRGPCAPEPEMASMLSDMLSAVAYLHRHRIVHRDIKLENWMLSVPGDSSSLKLIDFGLSRHFGGDGETMYQAVGSTITQSLLQPVSPQVLLGNYTEACDLWSMGVIAYMMLSGAPPFWGSNDVQVRAKIIQGHYEMPAALFGATSPVAQDFVRRLLTLDATARMTAEQALAHPFLRSVGRPGALPPHAAPLLRKTDLLAALRAFSKFSGLKQLILQVAARTAGEYEPSARGLIESFKAIAGTRGTLSFAELSKALQGYVAQAELQELFQVMSAEGGGEVTCSEALLEVSCVMDHVPLVPLSLAPRQLQELFHVMSAGGGGEVTCSEFLAATMWTRVQLNDAWLRLVFQALDKDGKGYLTSEGLQLMVGSELPFADAEAMIAEADLEGTGLVFFAGFLRFWRENGGASRQQKAGPTLFGKASHRVAFEVSPFGALLQLRQKLPGRQQRGTAAAPPTPAAAAAAAAAADNATVCTGSQGSAQPASQASAQAASQASARAGVHISASRTISDLAWPPDLPAVGHAGAMAAGIGSPA</sequence>
<evidence type="ECO:0000313" key="12">
    <source>
        <dbReference type="Proteomes" id="UP000664859"/>
    </source>
</evidence>
<reference evidence="11" key="1">
    <citation type="submission" date="2021-02" db="EMBL/GenBank/DDBJ databases">
        <title>First Annotated Genome of the Yellow-green Alga Tribonema minus.</title>
        <authorList>
            <person name="Mahan K.M."/>
        </authorList>
    </citation>
    <scope>NUCLEOTIDE SEQUENCE</scope>
    <source>
        <strain evidence="11">UTEX B ZZ1240</strain>
    </source>
</reference>
<dbReference type="InterPro" id="IPR011009">
    <property type="entry name" value="Kinase-like_dom_sf"/>
</dbReference>
<proteinExistence type="inferred from homology"/>
<comment type="caution">
    <text evidence="11">The sequence shown here is derived from an EMBL/GenBank/DDBJ whole genome shotgun (WGS) entry which is preliminary data.</text>
</comment>
<dbReference type="Gene3D" id="1.10.238.10">
    <property type="entry name" value="EF-hand"/>
    <property type="match status" value="1"/>
</dbReference>
<gene>
    <name evidence="11" type="ORF">JKP88DRAFT_264383</name>
</gene>
<evidence type="ECO:0000256" key="3">
    <source>
        <dbReference type="ARBA" id="ARBA00022679"/>
    </source>
</evidence>
<feature type="binding site" evidence="8">
    <location>
        <position position="170"/>
    </location>
    <ligand>
        <name>ATP</name>
        <dbReference type="ChEBI" id="CHEBI:30616"/>
    </ligand>
</feature>
<evidence type="ECO:0000259" key="9">
    <source>
        <dbReference type="PROSITE" id="PS50011"/>
    </source>
</evidence>
<feature type="domain" description="Protein kinase" evidence="9">
    <location>
        <begin position="141"/>
        <end position="444"/>
    </location>
</feature>
<dbReference type="GO" id="GO:0005524">
    <property type="term" value="F:ATP binding"/>
    <property type="evidence" value="ECO:0007669"/>
    <property type="project" value="UniProtKB-UniRule"/>
</dbReference>
<dbReference type="InterPro" id="IPR017441">
    <property type="entry name" value="Protein_kinase_ATP_BS"/>
</dbReference>
<keyword evidence="2" id="KW-0723">Serine/threonine-protein kinase</keyword>
<dbReference type="PROSITE" id="PS50222">
    <property type="entry name" value="EF_HAND_2"/>
    <property type="match status" value="1"/>
</dbReference>
<accession>A0A835YPA7</accession>
<keyword evidence="3" id="KW-0808">Transferase</keyword>
<dbReference type="GO" id="GO:0004674">
    <property type="term" value="F:protein serine/threonine kinase activity"/>
    <property type="evidence" value="ECO:0007669"/>
    <property type="project" value="UniProtKB-KW"/>
</dbReference>
<evidence type="ECO:0000256" key="2">
    <source>
        <dbReference type="ARBA" id="ARBA00022527"/>
    </source>
</evidence>
<comment type="similarity">
    <text evidence="7">Belongs to the protein kinase superfamily. Ser/Thr protein kinase family. CDPK subfamily.</text>
</comment>
<dbReference type="PANTHER" id="PTHR24349">
    <property type="entry name" value="SERINE/THREONINE-PROTEIN KINASE"/>
    <property type="match status" value="1"/>
</dbReference>